<keyword evidence="12" id="KW-1185">Reference proteome</keyword>
<keyword evidence="9" id="KW-0472">Membrane</keyword>
<comment type="caution">
    <text evidence="11">The sequence shown here is derived from an EMBL/GenBank/DDBJ whole genome shotgun (WGS) entry which is preliminary data.</text>
</comment>
<dbReference type="PANTHER" id="PTHR32552:SF68">
    <property type="entry name" value="FERRICHROME OUTER MEMBRANE TRANSPORTER_PHAGE RECEPTOR"/>
    <property type="match status" value="1"/>
</dbReference>
<evidence type="ECO:0000256" key="10">
    <source>
        <dbReference type="ARBA" id="ARBA00023237"/>
    </source>
</evidence>
<evidence type="ECO:0000256" key="8">
    <source>
        <dbReference type="ARBA" id="ARBA00023065"/>
    </source>
</evidence>
<dbReference type="AlphaFoldDB" id="E6KA30"/>
<evidence type="ECO:0000256" key="4">
    <source>
        <dbReference type="ARBA" id="ARBA00022496"/>
    </source>
</evidence>
<evidence type="ECO:0000256" key="9">
    <source>
        <dbReference type="ARBA" id="ARBA00023136"/>
    </source>
</evidence>
<evidence type="ECO:0000256" key="2">
    <source>
        <dbReference type="ARBA" id="ARBA00022448"/>
    </source>
</evidence>
<keyword evidence="6" id="KW-0732">Signal</keyword>
<keyword evidence="3" id="KW-1134">Transmembrane beta strand</keyword>
<dbReference type="Proteomes" id="UP000003112">
    <property type="component" value="Unassembled WGS sequence"/>
</dbReference>
<comment type="subcellular location">
    <subcellularLocation>
        <location evidence="1">Cell outer membrane</location>
        <topology evidence="1">Multi-pass membrane protein</topology>
    </subcellularLocation>
</comment>
<dbReference type="HOGENOM" id="CLU_355509_0_0_10"/>
<organism evidence="11 12">
    <name type="scientific">Segatella buccae ATCC 33574</name>
    <dbReference type="NCBI Taxonomy" id="873513"/>
    <lineage>
        <taxon>Bacteria</taxon>
        <taxon>Pseudomonadati</taxon>
        <taxon>Bacteroidota</taxon>
        <taxon>Bacteroidia</taxon>
        <taxon>Bacteroidales</taxon>
        <taxon>Prevotellaceae</taxon>
        <taxon>Segatella</taxon>
    </lineage>
</organism>
<dbReference type="STRING" id="873513.HMPREF6485_2466"/>
<evidence type="ECO:0000313" key="11">
    <source>
        <dbReference type="EMBL" id="EFU29598.1"/>
    </source>
</evidence>
<dbReference type="RefSeq" id="WP_004346614.1">
    <property type="nucleotide sequence ID" value="NZ_GL586311.1"/>
</dbReference>
<protein>
    <recommendedName>
        <fullName evidence="13">TonB-dependent receptor</fullName>
    </recommendedName>
</protein>
<dbReference type="eggNOG" id="COG4771">
    <property type="taxonomic scope" value="Bacteria"/>
</dbReference>
<dbReference type="GO" id="GO:0015344">
    <property type="term" value="F:siderophore uptake transmembrane transporter activity"/>
    <property type="evidence" value="ECO:0007669"/>
    <property type="project" value="TreeGrafter"/>
</dbReference>
<proteinExistence type="predicted"/>
<evidence type="ECO:0008006" key="13">
    <source>
        <dbReference type="Google" id="ProtNLM"/>
    </source>
</evidence>
<keyword evidence="10" id="KW-0998">Cell outer membrane</keyword>
<dbReference type="GO" id="GO:0009279">
    <property type="term" value="C:cell outer membrane"/>
    <property type="evidence" value="ECO:0007669"/>
    <property type="project" value="UniProtKB-SubCell"/>
</dbReference>
<keyword evidence="7" id="KW-0408">Iron</keyword>
<evidence type="ECO:0000313" key="12">
    <source>
        <dbReference type="Proteomes" id="UP000003112"/>
    </source>
</evidence>
<dbReference type="Gene3D" id="2.40.170.20">
    <property type="entry name" value="TonB-dependent receptor, beta-barrel domain"/>
    <property type="match status" value="1"/>
</dbReference>
<gene>
    <name evidence="11" type="ORF">HMPREF6485_2466</name>
</gene>
<evidence type="ECO:0000256" key="7">
    <source>
        <dbReference type="ARBA" id="ARBA00023004"/>
    </source>
</evidence>
<evidence type="ECO:0000256" key="5">
    <source>
        <dbReference type="ARBA" id="ARBA00022692"/>
    </source>
</evidence>
<dbReference type="EMBL" id="AEPD01000043">
    <property type="protein sequence ID" value="EFU29598.1"/>
    <property type="molecule type" value="Genomic_DNA"/>
</dbReference>
<keyword evidence="8" id="KW-0406">Ion transport</keyword>
<dbReference type="GeneID" id="93537120"/>
<dbReference type="InterPro" id="IPR036942">
    <property type="entry name" value="Beta-barrel_TonB_sf"/>
</dbReference>
<accession>E6KA30</accession>
<name>E6KA30_9BACT</name>
<keyword evidence="2" id="KW-0813">Transport</keyword>
<reference evidence="11 12" key="1">
    <citation type="submission" date="2010-10" db="EMBL/GenBank/DDBJ databases">
        <authorList>
            <person name="Muzny D."/>
            <person name="Qin X."/>
            <person name="Deng J."/>
            <person name="Jiang H."/>
            <person name="Liu Y."/>
            <person name="Qu J."/>
            <person name="Song X.-Z."/>
            <person name="Zhang L."/>
            <person name="Thornton R."/>
            <person name="Coyle M."/>
            <person name="Francisco L."/>
            <person name="Jackson L."/>
            <person name="Javaid M."/>
            <person name="Korchina V."/>
            <person name="Kovar C."/>
            <person name="Mata R."/>
            <person name="Mathew T."/>
            <person name="Ngo R."/>
            <person name="Nguyen L."/>
            <person name="Nguyen N."/>
            <person name="Okwuonu G."/>
            <person name="Ongeri F."/>
            <person name="Pham C."/>
            <person name="Simmons D."/>
            <person name="Wilczek-Boney K."/>
            <person name="Hale W."/>
            <person name="Jakkamsetti A."/>
            <person name="Pham P."/>
            <person name="Ruth R."/>
            <person name="San Lucas F."/>
            <person name="Warren J."/>
            <person name="Zhang J."/>
            <person name="Zhao Z."/>
            <person name="Zhou C."/>
            <person name="Zhu D."/>
            <person name="Lee S."/>
            <person name="Bess C."/>
            <person name="Blankenburg K."/>
            <person name="Forbes L."/>
            <person name="Fu Q."/>
            <person name="Gubbala S."/>
            <person name="Hirani K."/>
            <person name="Jayaseelan J.C."/>
            <person name="Lara F."/>
            <person name="Munidasa M."/>
            <person name="Palculict T."/>
            <person name="Patil S."/>
            <person name="Pu L.-L."/>
            <person name="Saada N."/>
            <person name="Tang L."/>
            <person name="Weissenberger G."/>
            <person name="Zhu Y."/>
            <person name="Hemphill L."/>
            <person name="Shang Y."/>
            <person name="Youmans B."/>
            <person name="Ayvaz T."/>
            <person name="Ross M."/>
            <person name="Santibanez J."/>
            <person name="Aqrawi P."/>
            <person name="Gross S."/>
            <person name="Joshi V."/>
            <person name="Fowler G."/>
            <person name="Nazareth L."/>
            <person name="Reid J."/>
            <person name="Worley K."/>
            <person name="Petrosino J."/>
            <person name="Highlander S."/>
            <person name="Gibbs R."/>
        </authorList>
    </citation>
    <scope>NUCLEOTIDE SEQUENCE [LARGE SCALE GENOMIC DNA]</scope>
    <source>
        <strain evidence="11 12">ATCC 33574</strain>
    </source>
</reference>
<sequence>MEIKFHLERNALICTAFLLSTVTLTAQNKKDSIAESSDRGVMLNAKSTTEPRQIEIGLPMNYTAVSFNGLPAVYYYWPNTTSNHWRNEQLLAKRGLMTMPQVAVKDGEIGYGVDSWPELGGDKFKGKVNYGVNTFGAQNFDLNLSGPLGKGWYYTLSAYNNFDPGSFSLRFTKYSDRAQFYTGGLTKRWNDGSQLSFLYKFTDVHNLTIAANYAPFIWDGKGGVKNVPGFRIGRDSYLPVDGTMEYLDVRTGEHKQVGLYSAYGSYVHEGCISFTKPLADGMSLSLRAKVSTADLGTGDQTANGIITAKDNIDARYADTGEKYTGAVQKRVAQLNDSRVTDAFFTGELIKKTLKHDWALGLNEWYTYIDYARSTTTYYHEVAPNPRKLIYGKNSSAYENFNGSSEYDKGTENKLAAYIMDTWTPSDRFRMVYGLRLEYFHANVDLIPFARFNGFYIGAQNAAGKTVATENHTTDGLNYAVSIAPKYNITSDFGLTAEANFLTQYRHLEGYSGTGVPHYTHRPYIVGQAGIFYNRPWMELVSAFTYAMRGHDYGRIVVTNNDDLSQTPEMVNFSGGIRTIGWTTDAMFHPVKGFTLHGRFTLQSPKYTGYSFTAFNKSYSFDNSMVTKQSKVIVEFDPRYSFGKFAVWANLRYYSKQYVNVANSIYFNGRWETFAGASYVLNDHVTFTANMTNFLGQTGAQGVIPSSDTVEDGSQFAGYMLTGNYILPFQTMLSATIRF</sequence>
<keyword evidence="4" id="KW-0410">Iron transport</keyword>
<evidence type="ECO:0000256" key="1">
    <source>
        <dbReference type="ARBA" id="ARBA00004571"/>
    </source>
</evidence>
<dbReference type="SUPFAM" id="SSF56935">
    <property type="entry name" value="Porins"/>
    <property type="match status" value="1"/>
</dbReference>
<dbReference type="InterPro" id="IPR039426">
    <property type="entry name" value="TonB-dep_rcpt-like"/>
</dbReference>
<evidence type="ECO:0000256" key="6">
    <source>
        <dbReference type="ARBA" id="ARBA00022729"/>
    </source>
</evidence>
<evidence type="ECO:0000256" key="3">
    <source>
        <dbReference type="ARBA" id="ARBA00022452"/>
    </source>
</evidence>
<dbReference type="PANTHER" id="PTHR32552">
    <property type="entry name" value="FERRICHROME IRON RECEPTOR-RELATED"/>
    <property type="match status" value="1"/>
</dbReference>
<keyword evidence="5" id="KW-0812">Transmembrane</keyword>